<evidence type="ECO:0000256" key="2">
    <source>
        <dbReference type="ARBA" id="ARBA00004123"/>
    </source>
</evidence>
<comment type="function">
    <text evidence="12">Plays a role as an effector of the ADP-ribosylation factor-like protein 2, ARL2.</text>
</comment>
<dbReference type="OrthoDB" id="302784at2759"/>
<keyword evidence="17" id="KW-1185">Reference proteome</keyword>
<dbReference type="InterPro" id="IPR042541">
    <property type="entry name" value="BART_sf"/>
</dbReference>
<dbReference type="AlphaFoldDB" id="R7U938"/>
<evidence type="ECO:0000256" key="3">
    <source>
        <dbReference type="ARBA" id="ARBA00004300"/>
    </source>
</evidence>
<dbReference type="PANTHER" id="PTHR15487:SF4">
    <property type="entry name" value="ADP-RIBOSYLATION FACTOR-LIKE PROTEIN 2-BINDING PROTEIN"/>
    <property type="match status" value="1"/>
</dbReference>
<proteinExistence type="inferred from homology"/>
<evidence type="ECO:0000313" key="15">
    <source>
        <dbReference type="EMBL" id="ELU02656.1"/>
    </source>
</evidence>
<evidence type="ECO:0000256" key="6">
    <source>
        <dbReference type="ARBA" id="ARBA00022490"/>
    </source>
</evidence>
<feature type="domain" description="BART" evidence="14">
    <location>
        <begin position="2"/>
        <end position="115"/>
    </location>
</feature>
<dbReference type="InterPro" id="IPR023379">
    <property type="entry name" value="BART_dom"/>
</dbReference>
<reference evidence="15 17" key="2">
    <citation type="journal article" date="2013" name="Nature">
        <title>Insights into bilaterian evolution from three spiralian genomes.</title>
        <authorList>
            <person name="Simakov O."/>
            <person name="Marletaz F."/>
            <person name="Cho S.J."/>
            <person name="Edsinger-Gonzales E."/>
            <person name="Havlak P."/>
            <person name="Hellsten U."/>
            <person name="Kuo D.H."/>
            <person name="Larsson T."/>
            <person name="Lv J."/>
            <person name="Arendt D."/>
            <person name="Savage R."/>
            <person name="Osoegawa K."/>
            <person name="de Jong P."/>
            <person name="Grimwood J."/>
            <person name="Chapman J.A."/>
            <person name="Shapiro H."/>
            <person name="Aerts A."/>
            <person name="Otillar R.P."/>
            <person name="Terry A.Y."/>
            <person name="Boore J.L."/>
            <person name="Grigoriev I.V."/>
            <person name="Lindberg D.R."/>
            <person name="Seaver E.C."/>
            <person name="Weisblat D.A."/>
            <person name="Putnam N.H."/>
            <person name="Rokhsar D.S."/>
        </authorList>
    </citation>
    <scope>NUCLEOTIDE SEQUENCE</scope>
    <source>
        <strain evidence="15 17">I ESC-2004</strain>
    </source>
</reference>
<evidence type="ECO:0000256" key="4">
    <source>
        <dbReference type="ARBA" id="ARBA00009880"/>
    </source>
</evidence>
<dbReference type="InterPro" id="IPR038849">
    <property type="entry name" value="ARL2BP"/>
</dbReference>
<dbReference type="GO" id="GO:0051457">
    <property type="term" value="P:maintenance of protein location in nucleus"/>
    <property type="evidence" value="ECO:0007669"/>
    <property type="project" value="TreeGrafter"/>
</dbReference>
<evidence type="ECO:0000256" key="7">
    <source>
        <dbReference type="ARBA" id="ARBA00023069"/>
    </source>
</evidence>
<evidence type="ECO:0000256" key="10">
    <source>
        <dbReference type="ARBA" id="ARBA00023242"/>
    </source>
</evidence>
<comment type="similarity">
    <text evidence="4 12">Belongs to the ARL2BP family.</text>
</comment>
<dbReference type="EMBL" id="AMQN01001567">
    <property type="status" value="NOT_ANNOTATED_CDS"/>
    <property type="molecule type" value="Genomic_DNA"/>
</dbReference>
<keyword evidence="8 12" id="KW-0496">Mitochondrion</keyword>
<dbReference type="GO" id="GO:0005758">
    <property type="term" value="C:mitochondrial intermembrane space"/>
    <property type="evidence" value="ECO:0007669"/>
    <property type="project" value="UniProtKB-SubCell"/>
</dbReference>
<dbReference type="HOGENOM" id="CLU_1526621_0_0_1"/>
<evidence type="ECO:0000256" key="5">
    <source>
        <dbReference type="ARBA" id="ARBA00014849"/>
    </source>
</evidence>
<evidence type="ECO:0000313" key="17">
    <source>
        <dbReference type="Proteomes" id="UP000014760"/>
    </source>
</evidence>
<keyword evidence="7 12" id="KW-0969">Cilium</keyword>
<evidence type="ECO:0000256" key="13">
    <source>
        <dbReference type="SAM" id="MobiDB-lite"/>
    </source>
</evidence>
<keyword evidence="10 12" id="KW-0539">Nucleus</keyword>
<dbReference type="GO" id="GO:0005813">
    <property type="term" value="C:centrosome"/>
    <property type="evidence" value="ECO:0007669"/>
    <property type="project" value="UniProtKB-SubCell"/>
</dbReference>
<gene>
    <name evidence="15" type="ORF">CAPTEDRAFT_174401</name>
</gene>
<dbReference type="PANTHER" id="PTHR15487">
    <property type="entry name" value="ADP-RIBOSYLATION FACTOR-LIKE PROTEIN 2-BINDING PROTEIN"/>
    <property type="match status" value="1"/>
</dbReference>
<reference evidence="17" key="1">
    <citation type="submission" date="2012-12" db="EMBL/GenBank/DDBJ databases">
        <authorList>
            <person name="Hellsten U."/>
            <person name="Grimwood J."/>
            <person name="Chapman J.A."/>
            <person name="Shapiro H."/>
            <person name="Aerts A."/>
            <person name="Otillar R.P."/>
            <person name="Terry A.Y."/>
            <person name="Boore J.L."/>
            <person name="Simakov O."/>
            <person name="Marletaz F."/>
            <person name="Cho S.-J."/>
            <person name="Edsinger-Gonzales E."/>
            <person name="Havlak P."/>
            <person name="Kuo D.-H."/>
            <person name="Larsson T."/>
            <person name="Lv J."/>
            <person name="Arendt D."/>
            <person name="Savage R."/>
            <person name="Osoegawa K."/>
            <person name="de Jong P."/>
            <person name="Lindberg D.R."/>
            <person name="Seaver E.C."/>
            <person name="Weisblat D.A."/>
            <person name="Putnam N.H."/>
            <person name="Grigoriev I.V."/>
            <person name="Rokhsar D.S."/>
        </authorList>
    </citation>
    <scope>NUCLEOTIDE SEQUENCE</scope>
    <source>
        <strain evidence="17">I ESC-2004</strain>
    </source>
</reference>
<evidence type="ECO:0000256" key="1">
    <source>
        <dbReference type="ARBA" id="ARBA00004120"/>
    </source>
</evidence>
<feature type="region of interest" description="Disordered" evidence="13">
    <location>
        <begin position="153"/>
        <end position="176"/>
    </location>
</feature>
<dbReference type="GO" id="GO:0005929">
    <property type="term" value="C:cilium"/>
    <property type="evidence" value="ECO:0007669"/>
    <property type="project" value="UniProtKB-UniRule"/>
</dbReference>
<sequence>MFDETIGQIEEIIMDDEFQDLQNNFMEKYWQEFDDTEENKFIYTDIHKEYTDLIERYVEQQLRLRMPDFSMADFQKQLISRKSELEGEVFEMLITFSDFLAFKEMFLDYRAEKEGRTVDLSSQLTITSMSSATADLCPDLSLSLGVSALPCNNGGDVTMEGTTPREESEEEERLSH</sequence>
<dbReference type="GO" id="GO:0005634">
    <property type="term" value="C:nucleus"/>
    <property type="evidence" value="ECO:0007669"/>
    <property type="project" value="UniProtKB-SubCell"/>
</dbReference>
<keyword evidence="9 12" id="KW-0206">Cytoskeleton</keyword>
<dbReference type="EMBL" id="KB303857">
    <property type="protein sequence ID" value="ELU02656.1"/>
    <property type="molecule type" value="Genomic_DNA"/>
</dbReference>
<name>R7U938_CAPTE</name>
<accession>R7U938</accession>
<evidence type="ECO:0000256" key="11">
    <source>
        <dbReference type="ARBA" id="ARBA00023273"/>
    </source>
</evidence>
<evidence type="ECO:0000259" key="14">
    <source>
        <dbReference type="Pfam" id="PF11527"/>
    </source>
</evidence>
<dbReference type="Gene3D" id="1.20.1520.10">
    <property type="entry name" value="ADP-ribosylation factor-like 2-binding protein, domain"/>
    <property type="match status" value="1"/>
</dbReference>
<evidence type="ECO:0000256" key="8">
    <source>
        <dbReference type="ARBA" id="ARBA00023128"/>
    </source>
</evidence>
<comment type="subcellular location">
    <subcellularLocation>
        <location evidence="1 12">Cytoplasm</location>
        <location evidence="1 12">Cytoskeleton</location>
        <location evidence="1 12">Cilium basal body</location>
    </subcellularLocation>
    <subcellularLocation>
        <location evidence="3 12">Cytoplasm</location>
        <location evidence="3 12">Cytoskeleton</location>
        <location evidence="3 12">Microtubule organizing center</location>
        <location evidence="3 12">Centrosome</location>
    </subcellularLocation>
    <subcellularLocation>
        <location evidence="12">Cytoplasm</location>
    </subcellularLocation>
    <subcellularLocation>
        <location evidence="2 12">Nucleus</location>
    </subcellularLocation>
    <subcellularLocation>
        <location evidence="12">Mitochondrion intermembrane space</location>
    </subcellularLocation>
</comment>
<feature type="compositionally biased region" description="Acidic residues" evidence="13">
    <location>
        <begin position="167"/>
        <end position="176"/>
    </location>
</feature>
<dbReference type="Pfam" id="PF11527">
    <property type="entry name" value="ARL2_Bind_BART"/>
    <property type="match status" value="1"/>
</dbReference>
<evidence type="ECO:0000313" key="16">
    <source>
        <dbReference type="EnsemblMetazoa" id="CapteP174401"/>
    </source>
</evidence>
<keyword evidence="11 12" id="KW-0966">Cell projection</keyword>
<evidence type="ECO:0000256" key="9">
    <source>
        <dbReference type="ARBA" id="ARBA00023212"/>
    </source>
</evidence>
<reference evidence="16" key="3">
    <citation type="submission" date="2015-06" db="UniProtKB">
        <authorList>
            <consortium name="EnsemblMetazoa"/>
        </authorList>
    </citation>
    <scope>IDENTIFICATION</scope>
</reference>
<protein>
    <recommendedName>
        <fullName evidence="5 12">ADP-ribosylation factor-like protein 2-binding protein</fullName>
        <shortName evidence="12">ARF-like 2-binding protein</shortName>
    </recommendedName>
</protein>
<organism evidence="15">
    <name type="scientific">Capitella teleta</name>
    <name type="common">Polychaete worm</name>
    <dbReference type="NCBI Taxonomy" id="283909"/>
    <lineage>
        <taxon>Eukaryota</taxon>
        <taxon>Metazoa</taxon>
        <taxon>Spiralia</taxon>
        <taxon>Lophotrochozoa</taxon>
        <taxon>Annelida</taxon>
        <taxon>Polychaeta</taxon>
        <taxon>Sedentaria</taxon>
        <taxon>Scolecida</taxon>
        <taxon>Capitellidae</taxon>
        <taxon>Capitella</taxon>
    </lineage>
</organism>
<dbReference type="OMA" id="CILEIIM"/>
<keyword evidence="6 12" id="KW-0963">Cytoplasm</keyword>
<dbReference type="EnsemblMetazoa" id="CapteT174401">
    <property type="protein sequence ID" value="CapteP174401"/>
    <property type="gene ID" value="CapteG174401"/>
</dbReference>
<evidence type="ECO:0000256" key="12">
    <source>
        <dbReference type="RuleBase" id="RU367099"/>
    </source>
</evidence>
<dbReference type="STRING" id="283909.R7U938"/>
<dbReference type="Proteomes" id="UP000014760">
    <property type="component" value="Unassembled WGS sequence"/>
</dbReference>